<dbReference type="InterPro" id="IPR001853">
    <property type="entry name" value="DSBA-like_thioredoxin_dom"/>
</dbReference>
<evidence type="ECO:0000256" key="2">
    <source>
        <dbReference type="ARBA" id="ARBA00005791"/>
    </source>
</evidence>
<sequence>MKKILLSSFIAITTLVFSLTACAQARFIEGEHYKVISQTASAKPNVKEFFSFWCPHCFNFEPLVAQMKNKLDANVTFEKVHVNFMGFAGRELQDEVTRGMLIGRVLKNEQALNTAIFNYIHRQRATIASTDDVRSIFLVNGVSAEEFDKTAKSFAVKNMLRKNNKTIDEFRRFVSGVPNFIVNDKYQATFTRDMTPDDMVDLIVYLSEMK</sequence>
<evidence type="ECO:0000313" key="11">
    <source>
        <dbReference type="EMBL" id="MCP3428252.1"/>
    </source>
</evidence>
<dbReference type="SUPFAM" id="SSF52833">
    <property type="entry name" value="Thioredoxin-like"/>
    <property type="match status" value="1"/>
</dbReference>
<dbReference type="GO" id="GO:0016491">
    <property type="term" value="F:oxidoreductase activity"/>
    <property type="evidence" value="ECO:0007669"/>
    <property type="project" value="InterPro"/>
</dbReference>
<evidence type="ECO:0000256" key="7">
    <source>
        <dbReference type="PIRNR" id="PIRNR001488"/>
    </source>
</evidence>
<dbReference type="RefSeq" id="WP_254099417.1">
    <property type="nucleotide sequence ID" value="NZ_JANATA010000006.1"/>
</dbReference>
<dbReference type="PIRSF" id="PIRSF001488">
    <property type="entry name" value="Tdi_protein"/>
    <property type="match status" value="1"/>
</dbReference>
<evidence type="ECO:0000313" key="12">
    <source>
        <dbReference type="Proteomes" id="UP001165413"/>
    </source>
</evidence>
<comment type="similarity">
    <text evidence="2">Belongs to the thioredoxin family. DsbA subfamily.</text>
</comment>
<organism evidence="11 12">
    <name type="scientific">Opacimonas viscosa</name>
    <dbReference type="NCBI Taxonomy" id="2961944"/>
    <lineage>
        <taxon>Bacteria</taxon>
        <taxon>Pseudomonadati</taxon>
        <taxon>Pseudomonadota</taxon>
        <taxon>Gammaproteobacteria</taxon>
        <taxon>Alteromonadales</taxon>
        <taxon>Alteromonadaceae</taxon>
        <taxon>Opacimonas</taxon>
    </lineage>
</organism>
<feature type="chain" id="PRO_5041412346" description="Thiol:disulfide interchange protein" evidence="9">
    <location>
        <begin position="24"/>
        <end position="210"/>
    </location>
</feature>
<comment type="caution">
    <text evidence="11">The sequence shown here is derived from an EMBL/GenBank/DDBJ whole genome shotgun (WGS) entry which is preliminary data.</text>
</comment>
<dbReference type="EMBL" id="JANATA010000006">
    <property type="protein sequence ID" value="MCP3428252.1"/>
    <property type="molecule type" value="Genomic_DNA"/>
</dbReference>
<dbReference type="InterPro" id="IPR023205">
    <property type="entry name" value="DsbA/DsbL"/>
</dbReference>
<feature type="signal peptide" evidence="9">
    <location>
        <begin position="1"/>
        <end position="23"/>
    </location>
</feature>
<dbReference type="PROSITE" id="PS51257">
    <property type="entry name" value="PROKAR_LIPOPROTEIN"/>
    <property type="match status" value="1"/>
</dbReference>
<gene>
    <name evidence="11" type="ORF">NLF92_04760</name>
</gene>
<evidence type="ECO:0000256" key="1">
    <source>
        <dbReference type="ARBA" id="ARBA00004418"/>
    </source>
</evidence>
<proteinExistence type="inferred from homology"/>
<keyword evidence="6" id="KW-0676">Redox-active center</keyword>
<feature type="disulfide bond" description="Redox-active" evidence="8">
    <location>
        <begin position="54"/>
        <end position="57"/>
    </location>
</feature>
<name>A0AA41X1P2_9ALTE</name>
<evidence type="ECO:0000256" key="3">
    <source>
        <dbReference type="ARBA" id="ARBA00022729"/>
    </source>
</evidence>
<feature type="domain" description="Thioredoxin" evidence="10">
    <location>
        <begin position="10"/>
        <end position="208"/>
    </location>
</feature>
<evidence type="ECO:0000256" key="6">
    <source>
        <dbReference type="ARBA" id="ARBA00023284"/>
    </source>
</evidence>
<accession>A0AA41X1P2</accession>
<evidence type="ECO:0000256" key="9">
    <source>
        <dbReference type="SAM" id="SignalP"/>
    </source>
</evidence>
<evidence type="ECO:0000256" key="4">
    <source>
        <dbReference type="ARBA" id="ARBA00022764"/>
    </source>
</evidence>
<dbReference type="CDD" id="cd03019">
    <property type="entry name" value="DsbA_DsbA"/>
    <property type="match status" value="1"/>
</dbReference>
<dbReference type="Gene3D" id="3.40.30.10">
    <property type="entry name" value="Glutaredoxin"/>
    <property type="match status" value="1"/>
</dbReference>
<evidence type="ECO:0000259" key="10">
    <source>
        <dbReference type="PROSITE" id="PS51352"/>
    </source>
</evidence>
<dbReference type="PANTHER" id="PTHR35891:SF2">
    <property type="entry name" value="THIOL:DISULFIDE INTERCHANGE PROTEIN DSBA"/>
    <property type="match status" value="1"/>
</dbReference>
<keyword evidence="3 9" id="KW-0732">Signal</keyword>
<dbReference type="PANTHER" id="PTHR35891">
    <property type="entry name" value="THIOL:DISULFIDE INTERCHANGE PROTEIN DSBA"/>
    <property type="match status" value="1"/>
</dbReference>
<evidence type="ECO:0000256" key="5">
    <source>
        <dbReference type="ARBA" id="ARBA00023157"/>
    </source>
</evidence>
<dbReference type="Proteomes" id="UP001165413">
    <property type="component" value="Unassembled WGS sequence"/>
</dbReference>
<dbReference type="GO" id="GO:0042597">
    <property type="term" value="C:periplasmic space"/>
    <property type="evidence" value="ECO:0007669"/>
    <property type="project" value="UniProtKB-SubCell"/>
</dbReference>
<dbReference type="InterPro" id="IPR050824">
    <property type="entry name" value="Thiol_disulfide_DsbA"/>
</dbReference>
<dbReference type="InterPro" id="IPR036249">
    <property type="entry name" value="Thioredoxin-like_sf"/>
</dbReference>
<dbReference type="InterPro" id="IPR013766">
    <property type="entry name" value="Thioredoxin_domain"/>
</dbReference>
<comment type="subcellular location">
    <subcellularLocation>
        <location evidence="1 7">Periplasm</location>
    </subcellularLocation>
</comment>
<keyword evidence="12" id="KW-1185">Reference proteome</keyword>
<dbReference type="AlphaFoldDB" id="A0AA41X1P2"/>
<keyword evidence="5 7" id="KW-1015">Disulfide bond</keyword>
<protein>
    <recommendedName>
        <fullName evidence="7">Thiol:disulfide interchange protein</fullName>
    </recommendedName>
</protein>
<evidence type="ECO:0000256" key="8">
    <source>
        <dbReference type="PIRSR" id="PIRSR001488-1"/>
    </source>
</evidence>
<keyword evidence="4 7" id="KW-0574">Periplasm</keyword>
<dbReference type="PROSITE" id="PS51352">
    <property type="entry name" value="THIOREDOXIN_2"/>
    <property type="match status" value="1"/>
</dbReference>
<dbReference type="Pfam" id="PF01323">
    <property type="entry name" value="DSBA"/>
    <property type="match status" value="1"/>
</dbReference>
<reference evidence="11" key="1">
    <citation type="submission" date="2022-07" db="EMBL/GenBank/DDBJ databases">
        <title>Characterization of the Novel Bacterium Alteromonas immobilis LMIT006 and Alteromonas gregis LMIT007.</title>
        <authorList>
            <person name="Lin X."/>
        </authorList>
    </citation>
    <scope>NUCLEOTIDE SEQUENCE</scope>
    <source>
        <strain evidence="11">LMIT007</strain>
    </source>
</reference>